<feature type="transmembrane region" description="Helical" evidence="11">
    <location>
        <begin position="95"/>
        <end position="113"/>
    </location>
</feature>
<proteinExistence type="inferred from homology"/>
<evidence type="ECO:0000256" key="9">
    <source>
        <dbReference type="ARBA" id="ARBA00030608"/>
    </source>
</evidence>
<dbReference type="AlphaFoldDB" id="A0AAV4X0R4"/>
<evidence type="ECO:0000256" key="8">
    <source>
        <dbReference type="ARBA" id="ARBA00023136"/>
    </source>
</evidence>
<evidence type="ECO:0000256" key="11">
    <source>
        <dbReference type="SAM" id="Phobius"/>
    </source>
</evidence>
<protein>
    <recommendedName>
        <fullName evidence="3">NADH dehydrogenase [ubiquinone] 1 alpha subcomplex subunit 11</fullName>
    </recommendedName>
    <alternativeName>
        <fullName evidence="9">Complex I-B14.7</fullName>
    </alternativeName>
    <alternativeName>
        <fullName evidence="10">NADH-ubiquinone oxidoreductase subunit B14.7</fullName>
    </alternativeName>
</protein>
<feature type="transmembrane region" description="Helical" evidence="11">
    <location>
        <begin position="65"/>
        <end position="86"/>
    </location>
</feature>
<evidence type="ECO:0000256" key="10">
    <source>
        <dbReference type="ARBA" id="ARBA00031497"/>
    </source>
</evidence>
<keyword evidence="7" id="KW-0496">Mitochondrion</keyword>
<dbReference type="InterPro" id="IPR039205">
    <property type="entry name" value="NDUFA11"/>
</dbReference>
<evidence type="ECO:0000256" key="4">
    <source>
        <dbReference type="ARBA" id="ARBA00022692"/>
    </source>
</evidence>
<evidence type="ECO:0000313" key="12">
    <source>
        <dbReference type="EMBL" id="GIY88747.1"/>
    </source>
</evidence>
<name>A0AAV4X0R4_9ARAC</name>
<evidence type="ECO:0000256" key="5">
    <source>
        <dbReference type="ARBA" id="ARBA00022792"/>
    </source>
</evidence>
<dbReference type="PANTHER" id="PTHR21382:SF1">
    <property type="entry name" value="NADH DEHYDROGENASE [UBIQUINONE] 1 ALPHA SUBCOMPLEX SUBUNIT 11"/>
    <property type="match status" value="1"/>
</dbReference>
<evidence type="ECO:0000256" key="1">
    <source>
        <dbReference type="ARBA" id="ARBA00004292"/>
    </source>
</evidence>
<evidence type="ECO:0000256" key="7">
    <source>
        <dbReference type="ARBA" id="ARBA00023128"/>
    </source>
</evidence>
<evidence type="ECO:0000256" key="3">
    <source>
        <dbReference type="ARBA" id="ARBA00018191"/>
    </source>
</evidence>
<dbReference type="GO" id="GO:0045271">
    <property type="term" value="C:respiratory chain complex I"/>
    <property type="evidence" value="ECO:0007669"/>
    <property type="project" value="InterPro"/>
</dbReference>
<sequence>MVINTKRFKDYFPYYDFFATPDGAECLPKTYYYTKYGAISGAIFSIYEMALLSKPTTLGSTLARFGHFTLPFAGMGFIFGSSICMLGQVRKKDDVANHFIGGALAGSIWGLKYGRVTPGHQMALLVGFVAAYFKYFHVHNIPMFNMRSEAYVRSDPRLDFSIKLYDDPGRPDEA</sequence>
<comment type="caution">
    <text evidence="12">The sequence shown here is derived from an EMBL/GenBank/DDBJ whole genome shotgun (WGS) entry which is preliminary data.</text>
</comment>
<dbReference type="PANTHER" id="PTHR21382">
    <property type="entry name" value="NADH-UBIQUINONE OXIDOREDUCTASE SUBUNIT"/>
    <property type="match status" value="1"/>
</dbReference>
<evidence type="ECO:0000313" key="13">
    <source>
        <dbReference type="Proteomes" id="UP001054837"/>
    </source>
</evidence>
<dbReference type="GO" id="GO:0005743">
    <property type="term" value="C:mitochondrial inner membrane"/>
    <property type="evidence" value="ECO:0007669"/>
    <property type="project" value="UniProtKB-SubCell"/>
</dbReference>
<accession>A0AAV4X0R4</accession>
<keyword evidence="6 11" id="KW-1133">Transmembrane helix</keyword>
<keyword evidence="4 11" id="KW-0812">Transmembrane</keyword>
<keyword evidence="8 11" id="KW-0472">Membrane</keyword>
<keyword evidence="13" id="KW-1185">Reference proteome</keyword>
<reference evidence="12 13" key="1">
    <citation type="submission" date="2021-06" db="EMBL/GenBank/DDBJ databases">
        <title>Caerostris darwini draft genome.</title>
        <authorList>
            <person name="Kono N."/>
            <person name="Arakawa K."/>
        </authorList>
    </citation>
    <scope>NUCLEOTIDE SEQUENCE [LARGE SCALE GENOMIC DNA]</scope>
</reference>
<feature type="transmembrane region" description="Helical" evidence="11">
    <location>
        <begin position="119"/>
        <end position="137"/>
    </location>
</feature>
<gene>
    <name evidence="12" type="primary">AVEN_245207_1</name>
    <name evidence="12" type="ORF">CDAR_438441</name>
</gene>
<evidence type="ECO:0000256" key="6">
    <source>
        <dbReference type="ARBA" id="ARBA00022989"/>
    </source>
</evidence>
<comment type="similarity">
    <text evidence="2">Belongs to the complex I NDUFA11 subunit family.</text>
</comment>
<dbReference type="GO" id="GO:0006120">
    <property type="term" value="P:mitochondrial electron transport, NADH to ubiquinone"/>
    <property type="evidence" value="ECO:0007669"/>
    <property type="project" value="InterPro"/>
</dbReference>
<organism evidence="12 13">
    <name type="scientific">Caerostris darwini</name>
    <dbReference type="NCBI Taxonomy" id="1538125"/>
    <lineage>
        <taxon>Eukaryota</taxon>
        <taxon>Metazoa</taxon>
        <taxon>Ecdysozoa</taxon>
        <taxon>Arthropoda</taxon>
        <taxon>Chelicerata</taxon>
        <taxon>Arachnida</taxon>
        <taxon>Araneae</taxon>
        <taxon>Araneomorphae</taxon>
        <taxon>Entelegynae</taxon>
        <taxon>Araneoidea</taxon>
        <taxon>Araneidae</taxon>
        <taxon>Caerostris</taxon>
    </lineage>
</organism>
<evidence type="ECO:0000256" key="2">
    <source>
        <dbReference type="ARBA" id="ARBA00008699"/>
    </source>
</evidence>
<dbReference type="Proteomes" id="UP001054837">
    <property type="component" value="Unassembled WGS sequence"/>
</dbReference>
<comment type="subcellular location">
    <subcellularLocation>
        <location evidence="1">Mitochondrion inner membrane</location>
        <topology evidence="1">Multi-pass membrane protein</topology>
        <orientation evidence="1">Matrix side</orientation>
    </subcellularLocation>
</comment>
<keyword evidence="5" id="KW-0999">Mitochondrion inner membrane</keyword>
<dbReference type="EMBL" id="BPLQ01015526">
    <property type="protein sequence ID" value="GIY88747.1"/>
    <property type="molecule type" value="Genomic_DNA"/>
</dbReference>
<feature type="transmembrane region" description="Helical" evidence="11">
    <location>
        <begin position="36"/>
        <end position="53"/>
    </location>
</feature>